<protein>
    <recommendedName>
        <fullName evidence="5">DUF2304 domain-containing protein</fullName>
    </recommendedName>
</protein>
<sequence length="116" mass="13265">MKIAIISLIIVIGIFIFVIESVRRGILETKYSIIWILTCLGIGILSANSSLINKIADVLNVYYAPSILFLFGMLFLIIVVFDLTRRISKMNQQLVTLTQEYAILKQKYEEKGQHQQ</sequence>
<evidence type="ECO:0008006" key="5">
    <source>
        <dbReference type="Google" id="ProtNLM"/>
    </source>
</evidence>
<dbReference type="Proteomes" id="UP000182762">
    <property type="component" value="Unassembled WGS sequence"/>
</dbReference>
<dbReference type="Pfam" id="PF10066">
    <property type="entry name" value="DUF2304"/>
    <property type="match status" value="1"/>
</dbReference>
<feature type="transmembrane region" description="Helical" evidence="2">
    <location>
        <begin position="6"/>
        <end position="22"/>
    </location>
</feature>
<feature type="transmembrane region" description="Helical" evidence="2">
    <location>
        <begin position="62"/>
        <end position="83"/>
    </location>
</feature>
<comment type="caution">
    <text evidence="3">The sequence shown here is derived from an EMBL/GenBank/DDBJ whole genome shotgun (WGS) entry which is preliminary data.</text>
</comment>
<feature type="coiled-coil region" evidence="1">
    <location>
        <begin position="80"/>
        <end position="107"/>
    </location>
</feature>
<keyword evidence="4" id="KW-1185">Reference proteome</keyword>
<feature type="transmembrane region" description="Helical" evidence="2">
    <location>
        <begin position="34"/>
        <end position="56"/>
    </location>
</feature>
<evidence type="ECO:0000256" key="2">
    <source>
        <dbReference type="SAM" id="Phobius"/>
    </source>
</evidence>
<organism evidence="3 4">
    <name type="scientific">Priestia endophytica DSM 13796</name>
    <dbReference type="NCBI Taxonomy" id="1121089"/>
    <lineage>
        <taxon>Bacteria</taxon>
        <taxon>Bacillati</taxon>
        <taxon>Bacillota</taxon>
        <taxon>Bacilli</taxon>
        <taxon>Bacillales</taxon>
        <taxon>Bacillaceae</taxon>
        <taxon>Priestia</taxon>
    </lineage>
</organism>
<reference evidence="3 4" key="1">
    <citation type="submission" date="2016-10" db="EMBL/GenBank/DDBJ databases">
        <authorList>
            <person name="Varghese N."/>
            <person name="Submissions S."/>
        </authorList>
    </citation>
    <scope>NUCLEOTIDE SEQUENCE [LARGE SCALE GENOMIC DNA]</scope>
    <source>
        <strain evidence="3 4">DSM 13796</strain>
    </source>
</reference>
<dbReference type="GeneID" id="93710936"/>
<accession>A0A1I5ZWC5</accession>
<proteinExistence type="predicted"/>
<gene>
    <name evidence="3" type="ORF">SAMN02745910_02280</name>
</gene>
<dbReference type="EMBL" id="FOXX01000005">
    <property type="protein sequence ID" value="SFQ60633.1"/>
    <property type="molecule type" value="Genomic_DNA"/>
</dbReference>
<evidence type="ECO:0000256" key="1">
    <source>
        <dbReference type="SAM" id="Coils"/>
    </source>
</evidence>
<keyword evidence="2" id="KW-0472">Membrane</keyword>
<dbReference type="RefSeq" id="WP_061804759.1">
    <property type="nucleotide sequence ID" value="NZ_FOXX01000005.1"/>
</dbReference>
<evidence type="ECO:0000313" key="3">
    <source>
        <dbReference type="EMBL" id="SFQ60633.1"/>
    </source>
</evidence>
<name>A0A1I5ZWC5_9BACI</name>
<dbReference type="InterPro" id="IPR019277">
    <property type="entry name" value="DUF2304"/>
</dbReference>
<keyword evidence="1" id="KW-0175">Coiled coil</keyword>
<evidence type="ECO:0000313" key="4">
    <source>
        <dbReference type="Proteomes" id="UP000182762"/>
    </source>
</evidence>
<keyword evidence="2" id="KW-0812">Transmembrane</keyword>
<keyword evidence="2" id="KW-1133">Transmembrane helix</keyword>